<protein>
    <submittedName>
        <fullName evidence="1">Uncharacterized protein</fullName>
    </submittedName>
</protein>
<dbReference type="AlphaFoldDB" id="A6WZ14"/>
<organism evidence="1 2">
    <name type="scientific">Brucella anthropi (strain ATCC 49188 / DSM 6882 / CCUG 24695 / JCM 21032 / LMG 3331 / NBRC 15819 / NCTC 12168 / Alc 37)</name>
    <name type="common">Ochrobactrum anthropi</name>
    <dbReference type="NCBI Taxonomy" id="439375"/>
    <lineage>
        <taxon>Bacteria</taxon>
        <taxon>Pseudomonadati</taxon>
        <taxon>Pseudomonadota</taxon>
        <taxon>Alphaproteobacteria</taxon>
        <taxon>Hyphomicrobiales</taxon>
        <taxon>Brucellaceae</taxon>
        <taxon>Brucella/Ochrobactrum group</taxon>
        <taxon>Brucella</taxon>
    </lineage>
</organism>
<dbReference type="EMBL" id="CP000758">
    <property type="protein sequence ID" value="ABS14218.1"/>
    <property type="molecule type" value="Genomic_DNA"/>
</dbReference>
<dbReference type="STRING" id="439375.Oant_1501"/>
<name>A6WZ14_BRUA4</name>
<dbReference type="PATRIC" id="fig|439375.7.peg.1572"/>
<dbReference type="Proteomes" id="UP000002301">
    <property type="component" value="Chromosome 1"/>
</dbReference>
<dbReference type="KEGG" id="oan:Oant_1501"/>
<dbReference type="eggNOG" id="ENOG50334ZW">
    <property type="taxonomic scope" value="Bacteria"/>
</dbReference>
<proteinExistence type="predicted"/>
<dbReference type="HOGENOM" id="CLU_982951_0_0_5"/>
<keyword evidence="2" id="KW-1185">Reference proteome</keyword>
<reference evidence="1 2" key="1">
    <citation type="journal article" date="2011" name="J. Bacteriol.">
        <title>Genome of Ochrobactrum anthropi ATCC 49188 T, a versatile opportunistic pathogen and symbiont of several eukaryotic hosts.</title>
        <authorList>
            <person name="Chain P.S."/>
            <person name="Lang D.M."/>
            <person name="Comerci D.J."/>
            <person name="Malfatti S.A."/>
            <person name="Vergez L.M."/>
            <person name="Shin M."/>
            <person name="Ugalde R.A."/>
            <person name="Garcia E."/>
            <person name="Tolmasky M.E."/>
        </authorList>
    </citation>
    <scope>NUCLEOTIDE SEQUENCE [LARGE SCALE GENOMIC DNA]</scope>
    <source>
        <strain evidence="2">ATCC 49188 / DSM 6882 / CCUG 24695 / JCM 21032 / LMG 3331 / NBRC 15819 / NCTC 12168 / Alc 37</strain>
    </source>
</reference>
<sequence>MSLIPLALRIITVRALQNSTLAGACVFDSAIDPIDQRIKQEAQPVILVYTDDDKQTVAGRDLLNASRELQLTLEFAAATAVSVKVKVEKENGEEGEEELVSYEIPHTDAGLEATLNLIRRQTFRVLLSDQGKWPRLWRKFALSVSSVLSRRGASAEKGVRYAAQQSIITTETLSEPEFGQPVEGAWAELLAAFEDDPDPGIQKLAKIIRNEIEVPDLPAWRSAMASLGVNAETADAMGFAPVVNPLSPNDVPTTVAGAEIQTDNGNWNLDANAINEALGPDGT</sequence>
<evidence type="ECO:0000313" key="1">
    <source>
        <dbReference type="EMBL" id="ABS14218.1"/>
    </source>
</evidence>
<accession>A6WZ14</accession>
<gene>
    <name evidence="1" type="ordered locus">Oant_1501</name>
</gene>
<evidence type="ECO:0000313" key="2">
    <source>
        <dbReference type="Proteomes" id="UP000002301"/>
    </source>
</evidence>